<feature type="compositionally biased region" description="Polar residues" evidence="1">
    <location>
        <begin position="19"/>
        <end position="33"/>
    </location>
</feature>
<dbReference type="PANTHER" id="PTHR36934">
    <property type="entry name" value="BLR0278 PROTEIN"/>
    <property type="match status" value="1"/>
</dbReference>
<protein>
    <recommendedName>
        <fullName evidence="2">Fluoroacetyl-CoA-specific thioesterase-like domain-containing protein</fullName>
    </recommendedName>
</protein>
<evidence type="ECO:0000259" key="2">
    <source>
        <dbReference type="Pfam" id="PF22636"/>
    </source>
</evidence>
<proteinExistence type="predicted"/>
<dbReference type="Proteomes" id="UP000643165">
    <property type="component" value="Unassembled WGS sequence"/>
</dbReference>
<dbReference type="InterPro" id="IPR025540">
    <property type="entry name" value="FlK"/>
</dbReference>
<evidence type="ECO:0000313" key="3">
    <source>
        <dbReference type="EMBL" id="GIJ23757.1"/>
    </source>
</evidence>
<feature type="domain" description="Fluoroacetyl-CoA-specific thioesterase-like" evidence="2">
    <location>
        <begin position="123"/>
        <end position="225"/>
    </location>
</feature>
<gene>
    <name evidence="3" type="ORF">Vlu01_43810</name>
</gene>
<reference evidence="3 4" key="1">
    <citation type="submission" date="2021-01" db="EMBL/GenBank/DDBJ databases">
        <title>Whole genome shotgun sequence of Verrucosispora lutea NBRC 106530.</title>
        <authorList>
            <person name="Komaki H."/>
            <person name="Tamura T."/>
        </authorList>
    </citation>
    <scope>NUCLEOTIDE SEQUENCE [LARGE SCALE GENOMIC DNA]</scope>
    <source>
        <strain evidence="3 4">NBRC 106530</strain>
    </source>
</reference>
<sequence>MVPAQIQKNAYTGSVGRPMTSQPATKATPQTDMAMTRRRPPSRGAGASVGAGGWGSVTADIADKVSGEMRTTGRRSTCGVVAHVAHLPGRVVRASPSTYAVAMRELPDQALAPGLTARVELTVTDADTAQAVGSGDLPVLGTPRVLALAEAATVTATARHLPDGATTVGTRVELEHRAATPVGRTVTAQARLTEVDRRRLVFEIDVTEGGQTVAAGRVERVLVDRARFMQRAGGTA</sequence>
<evidence type="ECO:0000256" key="1">
    <source>
        <dbReference type="SAM" id="MobiDB-lite"/>
    </source>
</evidence>
<dbReference type="Pfam" id="PF22636">
    <property type="entry name" value="FlK"/>
    <property type="match status" value="1"/>
</dbReference>
<evidence type="ECO:0000313" key="4">
    <source>
        <dbReference type="Proteomes" id="UP000643165"/>
    </source>
</evidence>
<organism evidence="3 4">
    <name type="scientific">Micromonospora lutea</name>
    <dbReference type="NCBI Taxonomy" id="419825"/>
    <lineage>
        <taxon>Bacteria</taxon>
        <taxon>Bacillati</taxon>
        <taxon>Actinomycetota</taxon>
        <taxon>Actinomycetes</taxon>
        <taxon>Micromonosporales</taxon>
        <taxon>Micromonosporaceae</taxon>
        <taxon>Micromonospora</taxon>
    </lineage>
</organism>
<dbReference type="InterPro" id="IPR029069">
    <property type="entry name" value="HotDog_dom_sf"/>
</dbReference>
<accession>A0ABQ4J0Q9</accession>
<dbReference type="Gene3D" id="3.10.129.10">
    <property type="entry name" value="Hotdog Thioesterase"/>
    <property type="match status" value="1"/>
</dbReference>
<dbReference type="SUPFAM" id="SSF54637">
    <property type="entry name" value="Thioesterase/thiol ester dehydrase-isomerase"/>
    <property type="match status" value="1"/>
</dbReference>
<dbReference type="PANTHER" id="PTHR36934:SF1">
    <property type="entry name" value="THIOESTERASE DOMAIN-CONTAINING PROTEIN"/>
    <property type="match status" value="1"/>
</dbReference>
<name>A0ABQ4J0Q9_9ACTN</name>
<dbReference type="EMBL" id="BOPB01000028">
    <property type="protein sequence ID" value="GIJ23757.1"/>
    <property type="molecule type" value="Genomic_DNA"/>
</dbReference>
<keyword evidence="4" id="KW-1185">Reference proteome</keyword>
<feature type="region of interest" description="Disordered" evidence="1">
    <location>
        <begin position="1"/>
        <end position="51"/>
    </location>
</feature>
<comment type="caution">
    <text evidence="3">The sequence shown here is derived from an EMBL/GenBank/DDBJ whole genome shotgun (WGS) entry which is preliminary data.</text>
</comment>
<dbReference type="InterPro" id="IPR054485">
    <property type="entry name" value="FlK-like_dom"/>
</dbReference>
<feature type="compositionally biased region" description="Polar residues" evidence="1">
    <location>
        <begin position="1"/>
        <end position="12"/>
    </location>
</feature>